<evidence type="ECO:0000313" key="3">
    <source>
        <dbReference type="Proteomes" id="UP000607796"/>
    </source>
</evidence>
<dbReference type="InterPro" id="IPR013595">
    <property type="entry name" value="Pept_S33_TAP-like_C"/>
</dbReference>
<accession>A0ABR9X2Q3</accession>
<evidence type="ECO:0000313" key="2">
    <source>
        <dbReference type="EMBL" id="MBE9637791.1"/>
    </source>
</evidence>
<comment type="caution">
    <text evidence="2">The sequence shown here is derived from an EMBL/GenBank/DDBJ whole genome shotgun (WGS) entry which is preliminary data.</text>
</comment>
<dbReference type="Pfam" id="PF08386">
    <property type="entry name" value="Abhydrolase_4"/>
    <property type="match status" value="1"/>
</dbReference>
<sequence length="268" mass="28906">MRRRLLHLAAALLPGPTGRLVAWRYLSPASHLDPAHAARTGAQLLPLGADMAVLRYPARQPAAPRVLLVPGHDGHVRQFARLVRELRLQGAAVDLLILPGHLSRRRKRCGLAEIVPAIQDCGTTHGPYDAVAAHCVSASGLLFALAEGFDCPRLAFISTPIDLGKLLRLGATQFGLSGRCRAAFEAQVIRQCAPYGPEAPWRRVAAARRGETLVLHARHDVAAPLEDARAFAEAVPGGRFEVVDEADHNGLLHVVPAARRLARFLAAR</sequence>
<dbReference type="SUPFAM" id="SSF53474">
    <property type="entry name" value="alpha/beta-Hydrolases"/>
    <property type="match status" value="1"/>
</dbReference>
<feature type="domain" description="Peptidase S33 tripeptidyl aminopeptidase-like C-terminal" evidence="1">
    <location>
        <begin position="194"/>
        <end position="258"/>
    </location>
</feature>
<gene>
    <name evidence="2" type="ORF">IQ782_13125</name>
</gene>
<dbReference type="InterPro" id="IPR029058">
    <property type="entry name" value="AB_hydrolase_fold"/>
</dbReference>
<keyword evidence="3" id="KW-1185">Reference proteome</keyword>
<dbReference type="Gene3D" id="3.40.50.1820">
    <property type="entry name" value="alpha/beta hydrolase"/>
    <property type="match status" value="1"/>
</dbReference>
<protein>
    <recommendedName>
        <fullName evidence="1">Peptidase S33 tripeptidyl aminopeptidase-like C-terminal domain-containing protein</fullName>
    </recommendedName>
</protein>
<dbReference type="Proteomes" id="UP000607796">
    <property type="component" value="Unassembled WGS sequence"/>
</dbReference>
<dbReference type="EMBL" id="JADFFK010000009">
    <property type="protein sequence ID" value="MBE9637791.1"/>
    <property type="molecule type" value="Genomic_DNA"/>
</dbReference>
<dbReference type="RefSeq" id="WP_194135099.1">
    <property type="nucleotide sequence ID" value="NZ_JADFFK010000009.1"/>
</dbReference>
<proteinExistence type="predicted"/>
<evidence type="ECO:0000259" key="1">
    <source>
        <dbReference type="Pfam" id="PF08386"/>
    </source>
</evidence>
<name>A0ABR9X2Q3_9RHOB</name>
<reference evidence="2 3" key="1">
    <citation type="journal article" date="2021" name="Int. J. Syst. Evol. Microbiol.">
        <title>Salipiger mangrovisoli sp. nov., isolated from mangrove soil and the proposal for the reclassification of Paraphaeobacter pallidus as Salipiger pallidus comb. nov.</title>
        <authorList>
            <person name="Du J."/>
            <person name="Liu Y."/>
            <person name="Pei T."/>
            <person name="Deng M.R."/>
            <person name="Zhu H."/>
        </authorList>
    </citation>
    <scope>NUCLEOTIDE SEQUENCE [LARGE SCALE GENOMIC DNA]</scope>
    <source>
        <strain evidence="2 3">6D45A</strain>
    </source>
</reference>
<organism evidence="2 3">
    <name type="scientific">Salipiger mangrovisoli</name>
    <dbReference type="NCBI Taxonomy" id="2865933"/>
    <lineage>
        <taxon>Bacteria</taxon>
        <taxon>Pseudomonadati</taxon>
        <taxon>Pseudomonadota</taxon>
        <taxon>Alphaproteobacteria</taxon>
        <taxon>Rhodobacterales</taxon>
        <taxon>Roseobacteraceae</taxon>
        <taxon>Salipiger</taxon>
    </lineage>
</organism>